<feature type="compositionally biased region" description="Polar residues" evidence="1">
    <location>
        <begin position="786"/>
        <end position="807"/>
    </location>
</feature>
<feature type="compositionally biased region" description="Polar residues" evidence="1">
    <location>
        <begin position="1767"/>
        <end position="1780"/>
    </location>
</feature>
<name>A0A086JTV7_TOXGO</name>
<feature type="compositionally biased region" description="Low complexity" evidence="1">
    <location>
        <begin position="702"/>
        <end position="729"/>
    </location>
</feature>
<feature type="compositionally biased region" description="Low complexity" evidence="1">
    <location>
        <begin position="749"/>
        <end position="768"/>
    </location>
</feature>
<feature type="compositionally biased region" description="Polar residues" evidence="1">
    <location>
        <begin position="339"/>
        <end position="349"/>
    </location>
</feature>
<dbReference type="Proteomes" id="UP000028837">
    <property type="component" value="Unassembled WGS sequence"/>
</dbReference>
<feature type="compositionally biased region" description="Basic and acidic residues" evidence="1">
    <location>
        <begin position="970"/>
        <end position="980"/>
    </location>
</feature>
<feature type="compositionally biased region" description="Basic and acidic residues" evidence="1">
    <location>
        <begin position="664"/>
        <end position="676"/>
    </location>
</feature>
<feature type="compositionally biased region" description="Basic and acidic residues" evidence="1">
    <location>
        <begin position="1833"/>
        <end position="1844"/>
    </location>
</feature>
<evidence type="ECO:0000313" key="3">
    <source>
        <dbReference type="Proteomes" id="UP000028837"/>
    </source>
</evidence>
<feature type="compositionally biased region" description="Basic and acidic residues" evidence="1">
    <location>
        <begin position="298"/>
        <end position="321"/>
    </location>
</feature>
<feature type="compositionally biased region" description="Basic and acidic residues" evidence="1">
    <location>
        <begin position="1879"/>
        <end position="1891"/>
    </location>
</feature>
<comment type="caution">
    <text evidence="2">The sequence shown here is derived from an EMBL/GenBank/DDBJ whole genome shotgun (WGS) entry which is preliminary data.</text>
</comment>
<feature type="compositionally biased region" description="Low complexity" evidence="1">
    <location>
        <begin position="397"/>
        <end position="441"/>
    </location>
</feature>
<feature type="region of interest" description="Disordered" evidence="1">
    <location>
        <begin position="294"/>
        <end position="370"/>
    </location>
</feature>
<sequence>MGRLSRLLTFGLRKPSPHPSTPTTDAVSPSQFHSTFVPTSPYSRRVSASPSPHPSLSRPDPSDLPSLPSSPVGTSSPPPAWRHSTFRSPLGRASSTSPVTSKSPFGGRESAPSSPGKQAGVEPRRGRFRLPSAPADSHPRSVSLGAALPVGGAAAGAIRTAPGIAGPARLTSSIPLKPKAPFGRSGSSVAVAAPVRSLWTRRNTLEASQDFAERPGRSLERNAPLEPPAPKAEPVTRGRSSLAGLGILGRGTTLPADREQDSRRQTKSVSFQKKTRSRSLFAWVRRPSIINTNSLLPEQRKEEPVEKRTSRRDSELHRFLSRDLQSFGRPGGRRREASTRWQAKSSFSEAPNVIRSEDSEQTGHASHLFVHSSEARMRRVYLDRQGTEVVVEERQQATFARRASTERSSSLSSSPTRLFASASSPISRFPPSDPSLSSPASRLRALSLSSSLLSPGLSEEASSPLPPSTAPPRPEEAPAHGLYSSSGSLSRDAQPPVASAHAPTSQTGDGDPQAKPLNRVVLKQHRSSEVSVSSSPSLATDPVGGGQGSKRAPPLPPKSPPWTDGGRSSADMGGPSGPKETVSSAASAHQGVFSVSRSSSSLGFGRLFGSLSSTFSRRRNSASSKSSVSPSVAASVPGGSAASAVGASERSVPSSGTKPPAGNRETRGGEESRDEGPIDVLACYSFRASEPEDEHVSGGGDPPLSSVLSLDSDTASLLSCHSLSSRSISPKPRKNPTPHDPKIPPPTFSGAPSASSHAASLGSAAGGAKRAKTKSKEATLGANRRFGSSASHQTPAGPETSPNSSSGAAAADFKAPGTKAAPAGVARRASAAPVRSSHHFSEPQMPPPKARRSSDLFSFGEASDGEASSERLWTQIGGQALRTTAQEKRDANAKRELEIFASEFLLSEDEARPRRETHRRSTNDADPSTLQGGGPAGSRHVRATSPTRHRSLGGKASRAREPEQAQASRKRTEQAEAREGFRKRRSHSYAAERRRGRTRDEAGLGRGVSRRQSSVVAVHDGRLISSAGAAKATAAEEEKERSVRPRGSGHRRSTEEEAVRRVRSRKKGSTELAHQGSSGFRHSLDLKHHHRHRESRHVLRSETSPAGLTHQNSQIDYEASRPPDLSVRLQRHRTLQSPLLHLPSSPSLPALLAGSRQSSWSVGEDEGRHQGLGRGPPQAGGLKSMLDEEERAELRRELAELEAREKHLEKLRTELKRMETRLAQGTESEARPTIHAKNVRNEPRGGRENRARLSTRRRNLRSGDDSLDASSKSNHAGAESETPLSDAGQGGLTEYARSEAEGRQGENKDSDASIPYRYRPAFGYEASHGATFPCLARLPANSGGSGDEAEEDFCHLLPQHSFRYEPCLVAPPPAQVEFVMEDGKYGRSVRRSCDDSATGGAAPLWAVSRCPFACVCKQRCTVFVSATVAFVRVSQEEAFKQDSVDAPLSSSCMRCDSEATVEPKYPDRYFRVEARHGLFSSLRLPSSTSSQSLQGDQLCEEVASLALDSDKEGSELLEVIPGDSGEESVKICCIEACFESDGDQGGSSFAPKESTEAVTSGKKAWLPSGFTNQRQKRGTVAPSQSLSAFESPARRVPIFGTGVSASLSSCEFQASDGSSDEVFPVTPERAVSLVEPETCAVSLPDTNCIQDEPPPLKTHSAPASAIAGRDPSRKNLRLCVRFAAEIEEILRLKEEEEESQKAAREGEEWPEPAPVAFDWNQTCDGPSTESMQVDKKADSSEARRMTTLQRLRGAKALGSRSSFKSLVTRLRSSSHGQNQGKQDEEPKQSPGEPALKHLRQQFAPAALRNPPPSGVYATPALPHRNADEAADTQGRDSSHAKDLNETQNCPAGSAAGGVLFGFMLGRRSGEGSGRGWGASREDNRDKSERRPFWLRRKVVSERDT</sequence>
<feature type="region of interest" description="Disordered" evidence="1">
    <location>
        <begin position="1139"/>
        <end position="1187"/>
    </location>
</feature>
<feature type="compositionally biased region" description="Low complexity" evidence="1">
    <location>
        <begin position="1139"/>
        <end position="1152"/>
    </location>
</feature>
<feature type="compositionally biased region" description="Basic and acidic residues" evidence="1">
    <location>
        <begin position="990"/>
        <end position="1003"/>
    </location>
</feature>
<feature type="region of interest" description="Disordered" evidence="1">
    <location>
        <begin position="454"/>
        <end position="1120"/>
    </location>
</feature>
<feature type="region of interest" description="Disordered" evidence="1">
    <location>
        <begin position="1"/>
        <end position="142"/>
    </location>
</feature>
<organism evidence="2 3">
    <name type="scientific">Toxoplasma gondii GAB2-2007-GAL-DOM2</name>
    <dbReference type="NCBI Taxonomy" id="1130820"/>
    <lineage>
        <taxon>Eukaryota</taxon>
        <taxon>Sar</taxon>
        <taxon>Alveolata</taxon>
        <taxon>Apicomplexa</taxon>
        <taxon>Conoidasida</taxon>
        <taxon>Coccidia</taxon>
        <taxon>Eucoccidiorida</taxon>
        <taxon>Eimeriorina</taxon>
        <taxon>Sarcocystidae</taxon>
        <taxon>Toxoplasma</taxon>
    </lineage>
</organism>
<feature type="compositionally biased region" description="Basic and acidic residues" evidence="1">
    <location>
        <begin position="211"/>
        <end position="220"/>
    </location>
</feature>
<feature type="region of interest" description="Disordered" evidence="1">
    <location>
        <begin position="1695"/>
        <end position="1744"/>
    </location>
</feature>
<dbReference type="EMBL" id="AHZU02001158">
    <property type="protein sequence ID" value="KFG35575.1"/>
    <property type="molecule type" value="Genomic_DNA"/>
</dbReference>
<feature type="compositionally biased region" description="Low complexity" evidence="1">
    <location>
        <begin position="820"/>
        <end position="835"/>
    </location>
</feature>
<evidence type="ECO:0000313" key="2">
    <source>
        <dbReference type="EMBL" id="KFG35575.1"/>
    </source>
</evidence>
<feature type="compositionally biased region" description="Polar residues" evidence="1">
    <location>
        <begin position="1101"/>
        <end position="1115"/>
    </location>
</feature>
<feature type="compositionally biased region" description="Basic and acidic residues" evidence="1">
    <location>
        <begin position="1239"/>
        <end position="1251"/>
    </location>
</feature>
<proteinExistence type="predicted"/>
<feature type="compositionally biased region" description="Basic and acidic residues" evidence="1">
    <location>
        <begin position="1695"/>
        <end position="1707"/>
    </location>
</feature>
<feature type="compositionally biased region" description="Basic and acidic residues" evidence="1">
    <location>
        <begin position="885"/>
        <end position="898"/>
    </location>
</feature>
<feature type="compositionally biased region" description="Low complexity" evidence="1">
    <location>
        <begin position="454"/>
        <end position="463"/>
    </location>
</feature>
<feature type="region of interest" description="Disordered" evidence="1">
    <location>
        <begin position="206"/>
        <end position="271"/>
    </location>
</feature>
<feature type="compositionally biased region" description="Polar residues" evidence="1">
    <location>
        <begin position="1719"/>
        <end position="1731"/>
    </location>
</feature>
<feature type="compositionally biased region" description="Polar residues" evidence="1">
    <location>
        <begin position="21"/>
        <end position="48"/>
    </location>
</feature>
<accession>A0A086JTV7</accession>
<gene>
    <name evidence="2" type="ORF">TGDOM2_253560</name>
</gene>
<feature type="region of interest" description="Disordered" evidence="1">
    <location>
        <begin position="1767"/>
        <end position="1891"/>
    </location>
</feature>
<feature type="compositionally biased region" description="Basic residues" evidence="1">
    <location>
        <begin position="939"/>
        <end position="952"/>
    </location>
</feature>
<feature type="compositionally biased region" description="Low complexity" evidence="1">
    <location>
        <begin position="591"/>
        <end position="648"/>
    </location>
</feature>
<reference evidence="2 3" key="1">
    <citation type="submission" date="2014-02" db="EMBL/GenBank/DDBJ databases">
        <authorList>
            <person name="Sibley D."/>
            <person name="Venepally P."/>
            <person name="Karamycheva S."/>
            <person name="Hadjithomas M."/>
            <person name="Khan A."/>
            <person name="Brunk B."/>
            <person name="Roos D."/>
            <person name="Caler E."/>
            <person name="Lorenzi H."/>
        </authorList>
    </citation>
    <scope>NUCLEOTIDE SEQUENCE [LARGE SCALE GENOMIC DNA]</scope>
    <source>
        <strain evidence="2 3">GAB2-2007-GAL-DOM2</strain>
    </source>
</reference>
<feature type="compositionally biased region" description="Basic and acidic residues" evidence="1">
    <location>
        <begin position="909"/>
        <end position="923"/>
    </location>
</feature>
<feature type="region of interest" description="Disordered" evidence="1">
    <location>
        <begin position="396"/>
        <end position="441"/>
    </location>
</feature>
<protein>
    <submittedName>
        <fullName evidence="2">Uncharacterized protein</fullName>
    </submittedName>
</protein>
<evidence type="ECO:0000256" key="1">
    <source>
        <dbReference type="SAM" id="MobiDB-lite"/>
    </source>
</evidence>
<dbReference type="VEuPathDB" id="ToxoDB:TGDOM2_253560"/>
<feature type="compositionally biased region" description="Basic and acidic residues" evidence="1">
    <location>
        <begin position="1034"/>
        <end position="1043"/>
    </location>
</feature>
<feature type="compositionally biased region" description="Basic and acidic residues" evidence="1">
    <location>
        <begin position="1732"/>
        <end position="1744"/>
    </location>
</feature>
<dbReference type="OrthoDB" id="332486at2759"/>
<feature type="compositionally biased region" description="Polar residues" evidence="1">
    <location>
        <begin position="93"/>
        <end position="103"/>
    </location>
</feature>
<feature type="region of interest" description="Disordered" evidence="1">
    <location>
        <begin position="1221"/>
        <end position="1290"/>
    </location>
</feature>
<feature type="compositionally biased region" description="Low complexity" evidence="1">
    <location>
        <begin position="54"/>
        <end position="75"/>
    </location>
</feature>